<organism evidence="2 3">
    <name type="scientific">Aminomonas paucivorans DSM 12260</name>
    <dbReference type="NCBI Taxonomy" id="584708"/>
    <lineage>
        <taxon>Bacteria</taxon>
        <taxon>Thermotogati</taxon>
        <taxon>Synergistota</taxon>
        <taxon>Synergistia</taxon>
        <taxon>Synergistales</taxon>
        <taxon>Synergistaceae</taxon>
        <taxon>Aminomonas</taxon>
    </lineage>
</organism>
<gene>
    <name evidence="2" type="ORF">Apau_2009</name>
</gene>
<keyword evidence="1" id="KW-0812">Transmembrane</keyword>
<dbReference type="HOGENOM" id="CLU_108933_1_1_0"/>
<dbReference type="AlphaFoldDB" id="E3CX74"/>
<feature type="transmembrane region" description="Helical" evidence="1">
    <location>
        <begin position="42"/>
        <end position="66"/>
    </location>
</feature>
<feature type="transmembrane region" description="Helical" evidence="1">
    <location>
        <begin position="139"/>
        <end position="159"/>
    </location>
</feature>
<dbReference type="PaxDb" id="584708-Apau_2009"/>
<dbReference type="Pfam" id="PF07456">
    <property type="entry name" value="Hpre_diP_synt_I"/>
    <property type="match status" value="1"/>
</dbReference>
<proteinExistence type="predicted"/>
<protein>
    <submittedName>
        <fullName evidence="2">Heptaprenyl diphosphate synthase component I</fullName>
    </submittedName>
</protein>
<dbReference type="eggNOG" id="COG4769">
    <property type="taxonomic scope" value="Bacteria"/>
</dbReference>
<evidence type="ECO:0000256" key="1">
    <source>
        <dbReference type="SAM" id="Phobius"/>
    </source>
</evidence>
<feature type="transmembrane region" description="Helical" evidence="1">
    <location>
        <begin position="73"/>
        <end position="94"/>
    </location>
</feature>
<dbReference type="PIRSF" id="PIRSF027391">
    <property type="entry name" value="Hpre_diP_synt_I"/>
    <property type="match status" value="1"/>
</dbReference>
<dbReference type="Gene3D" id="1.10.1760.20">
    <property type="match status" value="1"/>
</dbReference>
<sequence>MGSPSRRLVLDGLLVALGLAVHQAEAALPPLLPGVKPGLANVFGLVAFVALGWRDAAAVTLLRVFLGGLFSGLGLAFLCSLGGSLAALAALILLGRFVPDRLSLEGLSVAQAGAFNLAQLLVVALLLGSWGVALPYAPLLATSALVTGLGTGLLARMLLRHPFLATSPLPGGSCETERRQP</sequence>
<reference evidence="2 3" key="1">
    <citation type="journal article" date="2010" name="Stand. Genomic Sci.">
        <title>Non-contiguous finished genome sequence of Aminomonas paucivorans type strain (GLU-3).</title>
        <authorList>
            <person name="Pitluck S."/>
            <person name="Yasawong M."/>
            <person name="Held B."/>
            <person name="Lapidus A."/>
            <person name="Nolan M."/>
            <person name="Copeland A."/>
            <person name="Lucas S."/>
            <person name="Del Rio T.G."/>
            <person name="Tice H."/>
            <person name="Cheng J.F."/>
            <person name="Chertkov O."/>
            <person name="Goodwin L."/>
            <person name="Tapia R."/>
            <person name="Han C."/>
            <person name="Liolios K."/>
            <person name="Ivanova N."/>
            <person name="Mavromatis K."/>
            <person name="Ovchinnikova G."/>
            <person name="Pati A."/>
            <person name="Chen A."/>
            <person name="Palaniappan K."/>
            <person name="Land M."/>
            <person name="Hauser L."/>
            <person name="Chang Y.J."/>
            <person name="Jeffries C.D."/>
            <person name="Pukall R."/>
            <person name="Spring S."/>
            <person name="Rohde M."/>
            <person name="Sikorski J."/>
            <person name="Goker M."/>
            <person name="Woyke T."/>
            <person name="Bristow J."/>
            <person name="Eisen J.A."/>
            <person name="Markowitz V."/>
            <person name="Hugenholtz P."/>
            <person name="Kyrpides N.C."/>
            <person name="Klenk H.P."/>
        </authorList>
    </citation>
    <scope>NUCLEOTIDE SEQUENCE [LARGE SCALE GENOMIC DNA]</scope>
    <source>
        <strain evidence="2 3">DSM 12260</strain>
    </source>
</reference>
<dbReference type="InterPro" id="IPR014535">
    <property type="entry name" value="Hpre_diP_synt_I"/>
</dbReference>
<dbReference type="RefSeq" id="WP_006301659.1">
    <property type="nucleotide sequence ID" value="NZ_CM001022.1"/>
</dbReference>
<keyword evidence="1" id="KW-0472">Membrane</keyword>
<evidence type="ECO:0000313" key="2">
    <source>
        <dbReference type="EMBL" id="EFQ24421.1"/>
    </source>
</evidence>
<name>E3CX74_9BACT</name>
<feature type="transmembrane region" description="Helical" evidence="1">
    <location>
        <begin position="114"/>
        <end position="132"/>
    </location>
</feature>
<dbReference type="STRING" id="584708.Apau_2009"/>
<keyword evidence="3" id="KW-1185">Reference proteome</keyword>
<dbReference type="EMBL" id="CM001022">
    <property type="protein sequence ID" value="EFQ24421.1"/>
    <property type="molecule type" value="Genomic_DNA"/>
</dbReference>
<accession>E3CX74</accession>
<dbReference type="Proteomes" id="UP000005096">
    <property type="component" value="Chromosome"/>
</dbReference>
<dbReference type="InterPro" id="IPR010898">
    <property type="entry name" value="Hpre_diP_synth_I"/>
</dbReference>
<keyword evidence="1" id="KW-1133">Transmembrane helix</keyword>
<evidence type="ECO:0000313" key="3">
    <source>
        <dbReference type="Proteomes" id="UP000005096"/>
    </source>
</evidence>